<dbReference type="AlphaFoldDB" id="A0A4Q0I3G6"/>
<dbReference type="Gene3D" id="3.10.350.10">
    <property type="entry name" value="LysM domain"/>
    <property type="match status" value="1"/>
</dbReference>
<accession>A0A4Q0I3G6</accession>
<protein>
    <submittedName>
        <fullName evidence="2">DUF3794 domain-containing protein</fullName>
    </submittedName>
</protein>
<sequence length="522" mass="58821">MSLELVRESTKVNYSVGEDFSQTIVEHDIIVPDINPDVARILLLDGEVIEGDSQASQDRIHVDGTVCYKILYVSDGPEQAVKSINTSSDFSHTVDVSNTRPGMKTKVKYDIEHIDYEILNGRKINVKTILKINAKAINDVEQEFVNDLRGIEDIQVLKDNVDIYCYLGENTVNCTSDEMLEIPAGKPAIKEILRNDVKIVGKDYRISDDKIIAKGDINILTLYIGDNEERSVQFMEHEVSFTQFIDLPGISENSECEVDYKIRSASFTPQEDSDGELRVLKAEVTVGLAAEATDKRNVEIISDAYSLRTQVEHEKQAFKINRVVTRNRSQITLKEIVEFDGNSPDISEVFNILCKPSLFEYSTGDGYVNLEGAVKNSILYVANNTEQPVFAYNHEMPFSQRIDIEGSRLGMKCDVDLEVEHCNYSVISANEVEVRVVVDINVRLVEQTEISLISNVSESPIEDRGNEQYPSITIYFSQPGDSLWKIAKKYRTTVEDILRVNELNEDDIIGIGQQIIVPRKIG</sequence>
<comment type="caution">
    <text evidence="2">The sequence shown here is derived from an EMBL/GenBank/DDBJ whole genome shotgun (WGS) entry which is preliminary data.</text>
</comment>
<evidence type="ECO:0000313" key="3">
    <source>
        <dbReference type="Proteomes" id="UP000289166"/>
    </source>
</evidence>
<dbReference type="InterPro" id="IPR036779">
    <property type="entry name" value="LysM_dom_sf"/>
</dbReference>
<dbReference type="EMBL" id="RLII01000013">
    <property type="protein sequence ID" value="RXE58776.1"/>
    <property type="molecule type" value="Genomic_DNA"/>
</dbReference>
<dbReference type="Pfam" id="PF12673">
    <property type="entry name" value="SipL"/>
    <property type="match status" value="3"/>
</dbReference>
<dbReference type="SUPFAM" id="SSF54106">
    <property type="entry name" value="LysM domain"/>
    <property type="match status" value="1"/>
</dbReference>
<dbReference type="OrthoDB" id="9779340at2"/>
<feature type="domain" description="LysM" evidence="1">
    <location>
        <begin position="473"/>
        <end position="517"/>
    </location>
</feature>
<proteinExistence type="predicted"/>
<organism evidence="2 3">
    <name type="scientific">Acetivibrio mesophilus</name>
    <dbReference type="NCBI Taxonomy" id="2487273"/>
    <lineage>
        <taxon>Bacteria</taxon>
        <taxon>Bacillati</taxon>
        <taxon>Bacillota</taxon>
        <taxon>Clostridia</taxon>
        <taxon>Eubacteriales</taxon>
        <taxon>Oscillospiraceae</taxon>
        <taxon>Acetivibrio</taxon>
    </lineage>
</organism>
<evidence type="ECO:0000259" key="1">
    <source>
        <dbReference type="PROSITE" id="PS51782"/>
    </source>
</evidence>
<dbReference type="Proteomes" id="UP000289166">
    <property type="component" value="Unassembled WGS sequence"/>
</dbReference>
<dbReference type="InterPro" id="IPR024300">
    <property type="entry name" value="SipL_SPOCS_dom"/>
</dbReference>
<gene>
    <name evidence="2" type="ORF">EFD62_10760</name>
</gene>
<dbReference type="PROSITE" id="PS51782">
    <property type="entry name" value="LYSM"/>
    <property type="match status" value="1"/>
</dbReference>
<dbReference type="InterPro" id="IPR018392">
    <property type="entry name" value="LysM"/>
</dbReference>
<name>A0A4Q0I3G6_9FIRM</name>
<evidence type="ECO:0000313" key="2">
    <source>
        <dbReference type="EMBL" id="RXE58776.1"/>
    </source>
</evidence>
<dbReference type="SMART" id="SM00257">
    <property type="entry name" value="LysM"/>
    <property type="match status" value="1"/>
</dbReference>
<dbReference type="CDD" id="cd00118">
    <property type="entry name" value="LysM"/>
    <property type="match status" value="1"/>
</dbReference>
<dbReference type="Pfam" id="PF01476">
    <property type="entry name" value="LysM"/>
    <property type="match status" value="1"/>
</dbReference>
<reference evidence="3" key="1">
    <citation type="submission" date="2018-11" db="EMBL/GenBank/DDBJ databases">
        <title>Genome sequencing of a novel mesophilic and cellulolytic organism within the genus Hungateiclostridium.</title>
        <authorList>
            <person name="Rettenmaier R."/>
            <person name="Liebl W."/>
            <person name="Zverlov V."/>
        </authorList>
    </citation>
    <scope>NUCLEOTIDE SEQUENCE [LARGE SCALE GENOMIC DNA]</scope>
    <source>
        <strain evidence="3">N2K1</strain>
    </source>
</reference>
<keyword evidence="3" id="KW-1185">Reference proteome</keyword>
<dbReference type="RefSeq" id="WP_069195429.1">
    <property type="nucleotide sequence ID" value="NZ_RLII01000013.1"/>
</dbReference>